<evidence type="ECO:0000313" key="2">
    <source>
        <dbReference type="EMBL" id="ORC76408.1"/>
    </source>
</evidence>
<gene>
    <name evidence="2" type="ORF">TM35_003041000</name>
</gene>
<dbReference type="EMBL" id="NBCO01000304">
    <property type="protein sequence ID" value="ORC76408.1"/>
    <property type="molecule type" value="Genomic_DNA"/>
</dbReference>
<dbReference type="VEuPathDB" id="TriTrypDB:TM35_003041000"/>
<accession>A0A1X0NDJ4</accession>
<evidence type="ECO:0000256" key="1">
    <source>
        <dbReference type="SAM" id="MobiDB-lite"/>
    </source>
</evidence>
<dbReference type="Proteomes" id="UP000192257">
    <property type="component" value="Unassembled WGS sequence"/>
</dbReference>
<evidence type="ECO:0000313" key="3">
    <source>
        <dbReference type="Proteomes" id="UP000192257"/>
    </source>
</evidence>
<feature type="non-terminal residue" evidence="2">
    <location>
        <position position="112"/>
    </location>
</feature>
<sequence length="112" mass="12642">MVFWAKKRGKRSDVGEKAPDKNEVKPMTEYEDGNYNENSGDAVSLNSKKYDATPYYDRTETYEGTENGEEAEAYEGTENGEETYEGTENGEEAYENTENGEEAYEGTENGEE</sequence>
<feature type="compositionally biased region" description="Polar residues" evidence="1">
    <location>
        <begin position="35"/>
        <end position="47"/>
    </location>
</feature>
<feature type="region of interest" description="Disordered" evidence="1">
    <location>
        <begin position="1"/>
        <end position="112"/>
    </location>
</feature>
<protein>
    <submittedName>
        <fullName evidence="2">Uncharacterized protein</fullName>
    </submittedName>
</protein>
<proteinExistence type="predicted"/>
<comment type="caution">
    <text evidence="2">The sequence shown here is derived from an EMBL/GenBank/DDBJ whole genome shotgun (WGS) entry which is preliminary data.</text>
</comment>
<dbReference type="RefSeq" id="XP_028876619.1">
    <property type="nucleotide sequence ID" value="XM_029032087.1"/>
</dbReference>
<dbReference type="AlphaFoldDB" id="A0A1X0NDJ4"/>
<dbReference type="GeneID" id="39991867"/>
<feature type="compositionally biased region" description="Basic residues" evidence="1">
    <location>
        <begin position="1"/>
        <end position="10"/>
    </location>
</feature>
<organism evidence="2 3">
    <name type="scientific">Trypanosoma theileri</name>
    <dbReference type="NCBI Taxonomy" id="67003"/>
    <lineage>
        <taxon>Eukaryota</taxon>
        <taxon>Discoba</taxon>
        <taxon>Euglenozoa</taxon>
        <taxon>Kinetoplastea</taxon>
        <taxon>Metakinetoplastina</taxon>
        <taxon>Trypanosomatida</taxon>
        <taxon>Trypanosomatidae</taxon>
        <taxon>Trypanosoma</taxon>
    </lineage>
</organism>
<reference evidence="2 3" key="1">
    <citation type="submission" date="2017-03" db="EMBL/GenBank/DDBJ databases">
        <title>An alternative strategy for trypanosome survival in the mammalian bloodstream revealed through genome and transcriptome analysis of the ubiquitous bovine parasite Trypanosoma (Megatrypanum) theileri.</title>
        <authorList>
            <person name="Kelly S."/>
            <person name="Ivens A."/>
            <person name="Mott A."/>
            <person name="O'Neill E."/>
            <person name="Emms D."/>
            <person name="Macleod O."/>
            <person name="Voorheis P."/>
            <person name="Matthews J."/>
            <person name="Matthews K."/>
            <person name="Carrington M."/>
        </authorList>
    </citation>
    <scope>NUCLEOTIDE SEQUENCE [LARGE SCALE GENOMIC DNA]</scope>
    <source>
        <strain evidence="2">Edinburgh</strain>
    </source>
</reference>
<feature type="compositionally biased region" description="Acidic residues" evidence="1">
    <location>
        <begin position="66"/>
        <end position="112"/>
    </location>
</feature>
<name>A0A1X0NDJ4_9TRYP</name>
<keyword evidence="3" id="KW-1185">Reference proteome</keyword>
<feature type="compositionally biased region" description="Basic and acidic residues" evidence="1">
    <location>
        <begin position="11"/>
        <end position="28"/>
    </location>
</feature>